<organism evidence="8 9">
    <name type="scientific">Desulfosporosinus metallidurans</name>
    <dbReference type="NCBI Taxonomy" id="1888891"/>
    <lineage>
        <taxon>Bacteria</taxon>
        <taxon>Bacillati</taxon>
        <taxon>Bacillota</taxon>
        <taxon>Clostridia</taxon>
        <taxon>Eubacteriales</taxon>
        <taxon>Desulfitobacteriaceae</taxon>
        <taxon>Desulfosporosinus</taxon>
    </lineage>
</organism>
<dbReference type="PROSITE" id="PS01129">
    <property type="entry name" value="PSI_RLU"/>
    <property type="match status" value="1"/>
</dbReference>
<evidence type="ECO:0000259" key="7">
    <source>
        <dbReference type="Pfam" id="PF00849"/>
    </source>
</evidence>
<feature type="domain" description="Pseudouridine synthase RsuA/RluA-like" evidence="7">
    <location>
        <begin position="88"/>
        <end position="239"/>
    </location>
</feature>
<evidence type="ECO:0000256" key="6">
    <source>
        <dbReference type="RuleBase" id="RU362028"/>
    </source>
</evidence>
<evidence type="ECO:0000313" key="9">
    <source>
        <dbReference type="Proteomes" id="UP000186102"/>
    </source>
</evidence>
<proteinExistence type="inferred from homology"/>
<dbReference type="InterPro" id="IPR006145">
    <property type="entry name" value="PsdUridine_synth_RsuA/RluA"/>
</dbReference>
<feature type="active site" evidence="4">
    <location>
        <position position="135"/>
    </location>
</feature>
<comment type="caution">
    <text evidence="8">The sequence shown here is derived from an EMBL/GenBank/DDBJ whole genome shotgun (WGS) entry which is preliminary data.</text>
</comment>
<dbReference type="EMBL" id="MLBF01000036">
    <property type="protein sequence ID" value="OLN29075.1"/>
    <property type="molecule type" value="Genomic_DNA"/>
</dbReference>
<evidence type="ECO:0000256" key="1">
    <source>
        <dbReference type="ARBA" id="ARBA00000073"/>
    </source>
</evidence>
<dbReference type="OrthoDB" id="9807829at2"/>
<comment type="similarity">
    <text evidence="2 6">Belongs to the pseudouridine synthase RluA family.</text>
</comment>
<dbReference type="InterPro" id="IPR020103">
    <property type="entry name" value="PsdUridine_synth_cat_dom_sf"/>
</dbReference>
<evidence type="ECO:0000256" key="3">
    <source>
        <dbReference type="ARBA" id="ARBA00023235"/>
    </source>
</evidence>
<dbReference type="RefSeq" id="WP_075366178.1">
    <property type="nucleotide sequence ID" value="NZ_MLBF01000036.1"/>
</dbReference>
<dbReference type="InterPro" id="IPR006224">
    <property type="entry name" value="PsdUridine_synth_RluA-like_CS"/>
</dbReference>
<sequence length="297" mass="33053">MKSYTAYSIAEEHQGLTVEVYLKQVLKYSGRKIQKLTRQKGILLNKKTVFLQKKVKKGDVLRVLALEDSSYGVEPEPGSVEILYEDKYLIVLNKPSGLLVHPAGQTFLGTLSNYLAHYYQQLGEICTVRPIHRLDRETSGCVVFAKDSHTQALLETSLKEGNLKRTYQAVVNGIVDPPAGTINEPIGPHPTKPNRRAVNQKGDQAITHYKTVQNFSGASLLELTLATGRTHQIRVHLTHIGHPIVGDRMYGKSSALISGQALHAFSLHFPHPVEQREIAVEAPFPANFLRVIENYTG</sequence>
<dbReference type="NCBIfam" id="TIGR00005">
    <property type="entry name" value="rluA_subfam"/>
    <property type="match status" value="1"/>
</dbReference>
<evidence type="ECO:0000256" key="2">
    <source>
        <dbReference type="ARBA" id="ARBA00010876"/>
    </source>
</evidence>
<dbReference type="PANTHER" id="PTHR21600:SF44">
    <property type="entry name" value="RIBOSOMAL LARGE SUBUNIT PSEUDOURIDINE SYNTHASE D"/>
    <property type="match status" value="1"/>
</dbReference>
<comment type="function">
    <text evidence="6">Responsible for synthesis of pseudouridine from uracil.</text>
</comment>
<gene>
    <name evidence="8" type="ORF">DSOL_3736</name>
</gene>
<dbReference type="GO" id="GO:0009982">
    <property type="term" value="F:pseudouridine synthase activity"/>
    <property type="evidence" value="ECO:0007669"/>
    <property type="project" value="InterPro"/>
</dbReference>
<name>A0A1Q8QP12_9FIRM</name>
<dbReference type="GO" id="GO:0000455">
    <property type="term" value="P:enzyme-directed rRNA pseudouridine synthesis"/>
    <property type="evidence" value="ECO:0007669"/>
    <property type="project" value="TreeGrafter"/>
</dbReference>
<dbReference type="InterPro" id="IPR006225">
    <property type="entry name" value="PsdUridine_synth_RluC/D"/>
</dbReference>
<dbReference type="Gene3D" id="3.30.2350.10">
    <property type="entry name" value="Pseudouridine synthase"/>
    <property type="match status" value="1"/>
</dbReference>
<dbReference type="Pfam" id="PF00849">
    <property type="entry name" value="PseudoU_synth_2"/>
    <property type="match status" value="1"/>
</dbReference>
<dbReference type="PROSITE" id="PS50889">
    <property type="entry name" value="S4"/>
    <property type="match status" value="1"/>
</dbReference>
<dbReference type="STRING" id="1888891.DSOL_3736"/>
<keyword evidence="9" id="KW-1185">Reference proteome</keyword>
<dbReference type="AlphaFoldDB" id="A0A1Q8QP12"/>
<dbReference type="Proteomes" id="UP000186102">
    <property type="component" value="Unassembled WGS sequence"/>
</dbReference>
<dbReference type="GO" id="GO:0140098">
    <property type="term" value="F:catalytic activity, acting on RNA"/>
    <property type="evidence" value="ECO:0007669"/>
    <property type="project" value="UniProtKB-ARBA"/>
</dbReference>
<dbReference type="SUPFAM" id="SSF55120">
    <property type="entry name" value="Pseudouridine synthase"/>
    <property type="match status" value="1"/>
</dbReference>
<dbReference type="CDD" id="cd02869">
    <property type="entry name" value="PseudoU_synth_RluA_like"/>
    <property type="match status" value="1"/>
</dbReference>
<reference evidence="8 9" key="1">
    <citation type="submission" date="2016-09" db="EMBL/GenBank/DDBJ databases">
        <title>Complete genome of Desulfosporosinus sp. OL.</title>
        <authorList>
            <person name="Mardanov A."/>
            <person name="Beletsky A."/>
            <person name="Panova A."/>
            <person name="Karnachuk O."/>
            <person name="Ravin N."/>
        </authorList>
    </citation>
    <scope>NUCLEOTIDE SEQUENCE [LARGE SCALE GENOMIC DNA]</scope>
    <source>
        <strain evidence="8 9">OL</strain>
    </source>
</reference>
<keyword evidence="3 6" id="KW-0413">Isomerase</keyword>
<dbReference type="GO" id="GO:0003723">
    <property type="term" value="F:RNA binding"/>
    <property type="evidence" value="ECO:0007669"/>
    <property type="project" value="UniProtKB-KW"/>
</dbReference>
<accession>A0A1Q8QP12</accession>
<comment type="catalytic activity">
    <reaction evidence="1 6">
        <text>a uridine in RNA = a pseudouridine in RNA</text>
        <dbReference type="Rhea" id="RHEA:48348"/>
        <dbReference type="Rhea" id="RHEA-COMP:12068"/>
        <dbReference type="Rhea" id="RHEA-COMP:12069"/>
        <dbReference type="ChEBI" id="CHEBI:65314"/>
        <dbReference type="ChEBI" id="CHEBI:65315"/>
    </reaction>
</comment>
<evidence type="ECO:0000313" key="8">
    <source>
        <dbReference type="EMBL" id="OLN29075.1"/>
    </source>
</evidence>
<protein>
    <recommendedName>
        <fullName evidence="6">Pseudouridine synthase</fullName>
        <ecNumber evidence="6">5.4.99.-</ecNumber>
    </recommendedName>
</protein>
<dbReference type="PANTHER" id="PTHR21600">
    <property type="entry name" value="MITOCHONDRIAL RNA PSEUDOURIDINE SYNTHASE"/>
    <property type="match status" value="1"/>
</dbReference>
<keyword evidence="5" id="KW-0694">RNA-binding</keyword>
<evidence type="ECO:0000256" key="4">
    <source>
        <dbReference type="PIRSR" id="PIRSR606225-1"/>
    </source>
</evidence>
<dbReference type="EC" id="5.4.99.-" evidence="6"/>
<dbReference type="InterPro" id="IPR050188">
    <property type="entry name" value="RluA_PseudoU_synthase"/>
</dbReference>
<evidence type="ECO:0000256" key="5">
    <source>
        <dbReference type="PROSITE-ProRule" id="PRU00182"/>
    </source>
</evidence>